<dbReference type="InterPro" id="IPR032710">
    <property type="entry name" value="NTF2-like_dom_sf"/>
</dbReference>
<evidence type="ECO:0000259" key="3">
    <source>
        <dbReference type="Pfam" id="PF08281"/>
    </source>
</evidence>
<evidence type="ECO:0000259" key="2">
    <source>
        <dbReference type="Pfam" id="PF04542"/>
    </source>
</evidence>
<comment type="caution">
    <text evidence="4">The sequence shown here is derived from an EMBL/GenBank/DDBJ whole genome shotgun (WGS) entry which is preliminary data.</text>
</comment>
<dbReference type="SUPFAM" id="SSF54427">
    <property type="entry name" value="NTF2-like"/>
    <property type="match status" value="1"/>
</dbReference>
<dbReference type="PANTHER" id="PTHR30173">
    <property type="entry name" value="SIGMA 19 FACTOR"/>
    <property type="match status" value="1"/>
</dbReference>
<name>A0A4Y8IRV4_9BACI</name>
<feature type="domain" description="RNA polymerase sigma factor 70 region 4 type 2" evidence="3">
    <location>
        <begin position="109"/>
        <end position="160"/>
    </location>
</feature>
<organism evidence="4 5">
    <name type="scientific">Filobacillus milosensis</name>
    <dbReference type="NCBI Taxonomy" id="94137"/>
    <lineage>
        <taxon>Bacteria</taxon>
        <taxon>Bacillati</taxon>
        <taxon>Bacillota</taxon>
        <taxon>Bacilli</taxon>
        <taxon>Bacillales</taxon>
        <taxon>Bacillaceae</taxon>
        <taxon>Filobacillus</taxon>
    </lineage>
</organism>
<dbReference type="GO" id="GO:0016987">
    <property type="term" value="F:sigma factor activity"/>
    <property type="evidence" value="ECO:0007669"/>
    <property type="project" value="InterPro"/>
</dbReference>
<dbReference type="PANTHER" id="PTHR30173:SF36">
    <property type="entry name" value="ECF RNA POLYMERASE SIGMA FACTOR SIGJ"/>
    <property type="match status" value="1"/>
</dbReference>
<dbReference type="EMBL" id="SOPW01000008">
    <property type="protein sequence ID" value="TFB21333.1"/>
    <property type="molecule type" value="Genomic_DNA"/>
</dbReference>
<dbReference type="InterPro" id="IPR014303">
    <property type="entry name" value="RNA_pol_sigma-70_ECF"/>
</dbReference>
<dbReference type="InterPro" id="IPR052704">
    <property type="entry name" value="ECF_Sigma-70_Domain"/>
</dbReference>
<dbReference type="InterPro" id="IPR036388">
    <property type="entry name" value="WH-like_DNA-bd_sf"/>
</dbReference>
<dbReference type="Proteomes" id="UP000297975">
    <property type="component" value="Unassembled WGS sequence"/>
</dbReference>
<dbReference type="GO" id="GO:0003677">
    <property type="term" value="F:DNA binding"/>
    <property type="evidence" value="ECO:0007669"/>
    <property type="project" value="InterPro"/>
</dbReference>
<reference evidence="4 5" key="1">
    <citation type="submission" date="2019-03" db="EMBL/GenBank/DDBJ databases">
        <authorList>
            <person name="He R.-H."/>
        </authorList>
    </citation>
    <scope>NUCLEOTIDE SEQUENCE [LARGE SCALE GENOMIC DNA]</scope>
    <source>
        <strain evidence="5">SH 714</strain>
    </source>
</reference>
<evidence type="ECO:0000313" key="4">
    <source>
        <dbReference type="EMBL" id="TFB21333.1"/>
    </source>
</evidence>
<comment type="subunit">
    <text evidence="1">Interacts transiently with the RNA polymerase catalytic core formed by RpoA, RpoB, RpoC and RpoZ (2 alpha, 1 beta, 1 beta' and 1 omega subunit) to form the RNA polymerase holoenzyme that can initiate transcription.</text>
</comment>
<accession>A0A4Y8IRV4</accession>
<gene>
    <name evidence="4" type="ORF">E3U55_08435</name>
</gene>
<dbReference type="InterPro" id="IPR014284">
    <property type="entry name" value="RNA_pol_sigma-70_dom"/>
</dbReference>
<dbReference type="InterPro" id="IPR013324">
    <property type="entry name" value="RNA_pol_sigma_r3/r4-like"/>
</dbReference>
<dbReference type="RefSeq" id="WP_134339998.1">
    <property type="nucleotide sequence ID" value="NZ_SOPW01000008.1"/>
</dbReference>
<dbReference type="OrthoDB" id="3211555at2"/>
<dbReference type="InterPro" id="IPR013249">
    <property type="entry name" value="RNA_pol_sigma70_r4_t2"/>
</dbReference>
<keyword evidence="5" id="KW-1185">Reference proteome</keyword>
<dbReference type="Pfam" id="PF04542">
    <property type="entry name" value="Sigma70_r2"/>
    <property type="match status" value="1"/>
</dbReference>
<dbReference type="NCBIfam" id="NF007214">
    <property type="entry name" value="PRK09636.1"/>
    <property type="match status" value="1"/>
</dbReference>
<dbReference type="Pfam" id="PF08281">
    <property type="entry name" value="Sigma70_r4_2"/>
    <property type="match status" value="1"/>
</dbReference>
<dbReference type="CDD" id="cd06171">
    <property type="entry name" value="Sigma70_r4"/>
    <property type="match status" value="1"/>
</dbReference>
<protein>
    <submittedName>
        <fullName evidence="4">RNA polymerase sigma-70 factor</fullName>
    </submittedName>
</protein>
<proteinExistence type="predicted"/>
<feature type="domain" description="RNA polymerase sigma-70 region 2" evidence="2">
    <location>
        <begin position="10"/>
        <end position="71"/>
    </location>
</feature>
<evidence type="ECO:0000256" key="1">
    <source>
        <dbReference type="ARBA" id="ARBA00011344"/>
    </source>
</evidence>
<dbReference type="InterPro" id="IPR013325">
    <property type="entry name" value="RNA_pol_sigma_r2"/>
</dbReference>
<dbReference type="SUPFAM" id="SSF88946">
    <property type="entry name" value="Sigma2 domain of RNA polymerase sigma factors"/>
    <property type="match status" value="1"/>
</dbReference>
<dbReference type="NCBIfam" id="TIGR02957">
    <property type="entry name" value="SigX4"/>
    <property type="match status" value="1"/>
</dbReference>
<sequence>MRISSEEFIHYRPLLFSLGYRMVGTISDTEDLIQETYMKIYEVDITKVENKKAYLCKTMTNLCLDFLKSARYRREEYIGEWNPEPLIINQTTDNDPSDIVIQKEGLSIAYLRMMENLKPNERAVIILREVFEFSYQEIAEVIEMTKSNSRKIYSRAKQKLNKVEHESLNYEQNKGVVNRFIHSVQFQNKEDVLKLISDQVTLYSDGGGKVQSATRPVSTSPKVLAFFSGLSEKIPDDYYYEIQNVNGQPAVLNFLEGHLQSIISFYIVEGEIKEIYITLNPEKLPK</sequence>
<dbReference type="NCBIfam" id="TIGR02937">
    <property type="entry name" value="sigma70-ECF"/>
    <property type="match status" value="1"/>
</dbReference>
<dbReference type="SUPFAM" id="SSF88659">
    <property type="entry name" value="Sigma3 and sigma4 domains of RNA polymerase sigma factors"/>
    <property type="match status" value="1"/>
</dbReference>
<evidence type="ECO:0000313" key="5">
    <source>
        <dbReference type="Proteomes" id="UP000297975"/>
    </source>
</evidence>
<dbReference type="InterPro" id="IPR007627">
    <property type="entry name" value="RNA_pol_sigma70_r2"/>
</dbReference>
<dbReference type="GO" id="GO:0006352">
    <property type="term" value="P:DNA-templated transcription initiation"/>
    <property type="evidence" value="ECO:0007669"/>
    <property type="project" value="InterPro"/>
</dbReference>
<dbReference type="Gene3D" id="1.10.1740.10">
    <property type="match status" value="1"/>
</dbReference>
<dbReference type="Gene3D" id="1.10.10.10">
    <property type="entry name" value="Winged helix-like DNA-binding domain superfamily/Winged helix DNA-binding domain"/>
    <property type="match status" value="1"/>
</dbReference>
<dbReference type="AlphaFoldDB" id="A0A4Y8IRV4"/>